<dbReference type="SUPFAM" id="SSF54631">
    <property type="entry name" value="CBS-domain pair"/>
    <property type="match status" value="1"/>
</dbReference>
<dbReference type="InterPro" id="IPR036318">
    <property type="entry name" value="FAD-bd_PCMH-like_sf"/>
</dbReference>
<dbReference type="GO" id="GO:0005886">
    <property type="term" value="C:plasma membrane"/>
    <property type="evidence" value="ECO:0007669"/>
    <property type="project" value="TreeGrafter"/>
</dbReference>
<keyword evidence="6 7" id="KW-0472">Membrane</keyword>
<dbReference type="CDD" id="cd04590">
    <property type="entry name" value="CBS_pair_CorC_HlyC_assoc"/>
    <property type="match status" value="1"/>
</dbReference>
<evidence type="ECO:0000256" key="7">
    <source>
        <dbReference type="SAM" id="Phobius"/>
    </source>
</evidence>
<keyword evidence="4 7" id="KW-1133">Transmembrane helix</keyword>
<comment type="subcellular location">
    <subcellularLocation>
        <location evidence="1">Membrane</location>
        <topology evidence="1">Multi-pass membrane protein</topology>
    </subcellularLocation>
</comment>
<comment type="caution">
    <text evidence="10">The sequence shown here is derived from an EMBL/GenBank/DDBJ whole genome shotgun (WGS) entry which is preliminary data.</text>
</comment>
<feature type="domain" description="CBS" evidence="8">
    <location>
        <begin position="203"/>
        <end position="265"/>
    </location>
</feature>
<protein>
    <submittedName>
        <fullName evidence="10">Hemolysin</fullName>
    </submittedName>
</protein>
<feature type="domain" description="CNNM transmembrane" evidence="9">
    <location>
        <begin position="1"/>
        <end position="184"/>
    </location>
</feature>
<reference evidence="10" key="1">
    <citation type="journal article" date="2015" name="Proc. Natl. Acad. Sci. U.S.A.">
        <title>Networks of energetic and metabolic interactions define dynamics in microbial communities.</title>
        <authorList>
            <person name="Embree M."/>
            <person name="Liu J.K."/>
            <person name="Al-Bassam M.M."/>
            <person name="Zengler K."/>
        </authorList>
    </citation>
    <scope>NUCLEOTIDE SEQUENCE</scope>
</reference>
<evidence type="ECO:0000256" key="5">
    <source>
        <dbReference type="ARBA" id="ARBA00023122"/>
    </source>
</evidence>
<dbReference type="EMBL" id="LNQE01001523">
    <property type="protein sequence ID" value="KUG15848.1"/>
    <property type="molecule type" value="Genomic_DNA"/>
</dbReference>
<evidence type="ECO:0000256" key="1">
    <source>
        <dbReference type="ARBA" id="ARBA00004141"/>
    </source>
</evidence>
<dbReference type="InterPro" id="IPR046342">
    <property type="entry name" value="CBS_dom_sf"/>
</dbReference>
<dbReference type="InterPro" id="IPR002550">
    <property type="entry name" value="CNNM"/>
</dbReference>
<feature type="transmembrane region" description="Helical" evidence="7">
    <location>
        <begin position="90"/>
        <end position="110"/>
    </location>
</feature>
<dbReference type="PANTHER" id="PTHR22777:SF17">
    <property type="entry name" value="UPF0053 PROTEIN SLL0260"/>
    <property type="match status" value="1"/>
</dbReference>
<evidence type="ECO:0000259" key="8">
    <source>
        <dbReference type="PROSITE" id="PS51371"/>
    </source>
</evidence>
<keyword evidence="3" id="KW-0677">Repeat</keyword>
<evidence type="ECO:0000313" key="10">
    <source>
        <dbReference type="EMBL" id="KUG15848.1"/>
    </source>
</evidence>
<dbReference type="InterPro" id="IPR044751">
    <property type="entry name" value="Ion_transp-like_CBS"/>
</dbReference>
<sequence length="425" mass="47713">MIEYFLLILLFILCLVFSAFFSSSEVAFVAITRAKVRTLFNEGKKGSEALATLKETPNRFLIAILIGNNIMNVAAASIATAVTISIFGDIGVGIATFVVVILLLFFGEIGPKVYATRNTEKLALLFAGPILFLTRVLSPFIWGIEKITGRFGAAGALGEPSVTEEEIREWIEVGKEDGTIEQEEREMLYSVLEFGDTTAREIMTPRVDVALIEDTRTLEEAMQIFNETGFSRLPVYHSTVDNIIGILNIKDVFSSFFPGKRNIPIRELMYDPYFVPETKKIDELLKELQLRKVQIAIVLDEYGSFSGILTVEDILEELVGDILDEFDREEPEIQKIGDDLFLVDAKVWVDDLNDELDIDLPVHESYETIGGLLIERLGHIPHPGESVHLPESHVTLVVMQMLSRRIVKIKLILHTPHEGQNNRES</sequence>
<feature type="transmembrane region" description="Helical" evidence="7">
    <location>
        <begin position="6"/>
        <end position="31"/>
    </location>
</feature>
<keyword evidence="2 7" id="KW-0812">Transmembrane</keyword>
<evidence type="ECO:0000256" key="4">
    <source>
        <dbReference type="ARBA" id="ARBA00022989"/>
    </source>
</evidence>
<dbReference type="PANTHER" id="PTHR22777">
    <property type="entry name" value="HEMOLYSIN-RELATED"/>
    <property type="match status" value="1"/>
</dbReference>
<feature type="transmembrane region" description="Helical" evidence="7">
    <location>
        <begin position="60"/>
        <end position="84"/>
    </location>
</feature>
<evidence type="ECO:0000256" key="6">
    <source>
        <dbReference type="ARBA" id="ARBA00023136"/>
    </source>
</evidence>
<dbReference type="AlphaFoldDB" id="A0A0W8F4L6"/>
<evidence type="ECO:0000256" key="2">
    <source>
        <dbReference type="ARBA" id="ARBA00022692"/>
    </source>
</evidence>
<gene>
    <name evidence="10" type="ORF">ASZ90_014480</name>
</gene>
<dbReference type="PROSITE" id="PS51846">
    <property type="entry name" value="CNNM"/>
    <property type="match status" value="1"/>
</dbReference>
<dbReference type="Pfam" id="PF00571">
    <property type="entry name" value="CBS"/>
    <property type="match status" value="2"/>
</dbReference>
<feature type="transmembrane region" description="Helical" evidence="7">
    <location>
        <begin position="122"/>
        <end position="142"/>
    </location>
</feature>
<dbReference type="SUPFAM" id="SSF56176">
    <property type="entry name" value="FAD-binding/transporter-associated domain-like"/>
    <property type="match status" value="1"/>
</dbReference>
<dbReference type="InterPro" id="IPR005170">
    <property type="entry name" value="Transptr-assoc_dom"/>
</dbReference>
<name>A0A0W8F4L6_9ZZZZ</name>
<dbReference type="Pfam" id="PF03471">
    <property type="entry name" value="CorC_HlyC"/>
    <property type="match status" value="1"/>
</dbReference>
<dbReference type="SMART" id="SM00116">
    <property type="entry name" value="CBS"/>
    <property type="match status" value="2"/>
</dbReference>
<evidence type="ECO:0000256" key="3">
    <source>
        <dbReference type="ARBA" id="ARBA00022737"/>
    </source>
</evidence>
<dbReference type="PROSITE" id="PS51371">
    <property type="entry name" value="CBS"/>
    <property type="match status" value="2"/>
</dbReference>
<dbReference type="InterPro" id="IPR016169">
    <property type="entry name" value="FAD-bd_PCMH_sub2"/>
</dbReference>
<dbReference type="SMART" id="SM01091">
    <property type="entry name" value="CorC_HlyC"/>
    <property type="match status" value="1"/>
</dbReference>
<keyword evidence="5" id="KW-0129">CBS domain</keyword>
<dbReference type="GO" id="GO:0050660">
    <property type="term" value="F:flavin adenine dinucleotide binding"/>
    <property type="evidence" value="ECO:0007669"/>
    <property type="project" value="InterPro"/>
</dbReference>
<dbReference type="InterPro" id="IPR000644">
    <property type="entry name" value="CBS_dom"/>
</dbReference>
<dbReference type="Gene3D" id="3.10.580.10">
    <property type="entry name" value="CBS-domain"/>
    <property type="match status" value="1"/>
</dbReference>
<dbReference type="Pfam" id="PF01595">
    <property type="entry name" value="CNNM"/>
    <property type="match status" value="1"/>
</dbReference>
<dbReference type="FunFam" id="3.10.580.10:FF:000002">
    <property type="entry name" value="Magnesium/cobalt efflux protein CorC"/>
    <property type="match status" value="1"/>
</dbReference>
<feature type="domain" description="CBS" evidence="8">
    <location>
        <begin position="268"/>
        <end position="325"/>
    </location>
</feature>
<proteinExistence type="predicted"/>
<accession>A0A0W8F4L6</accession>
<organism evidence="10">
    <name type="scientific">hydrocarbon metagenome</name>
    <dbReference type="NCBI Taxonomy" id="938273"/>
    <lineage>
        <taxon>unclassified sequences</taxon>
        <taxon>metagenomes</taxon>
        <taxon>ecological metagenomes</taxon>
    </lineage>
</organism>
<evidence type="ECO:0000259" key="9">
    <source>
        <dbReference type="PROSITE" id="PS51846"/>
    </source>
</evidence>
<dbReference type="Gene3D" id="3.30.465.10">
    <property type="match status" value="1"/>
</dbReference>